<dbReference type="KEGG" id="more:E1B28_000717"/>
<comment type="caution">
    <text evidence="1">The sequence shown here is derived from an EMBL/GenBank/DDBJ whole genome shotgun (WGS) entry which is preliminary data.</text>
</comment>
<keyword evidence="2" id="KW-1185">Reference proteome</keyword>
<dbReference type="Proteomes" id="UP001049176">
    <property type="component" value="Chromosome 1"/>
</dbReference>
<protein>
    <submittedName>
        <fullName evidence="1">Uncharacterized protein</fullName>
    </submittedName>
</protein>
<dbReference type="RefSeq" id="XP_043015282.1">
    <property type="nucleotide sequence ID" value="XM_043146579.1"/>
</dbReference>
<dbReference type="EMBL" id="CM032181">
    <property type="protein sequence ID" value="KAG7098812.1"/>
    <property type="molecule type" value="Genomic_DNA"/>
</dbReference>
<proteinExistence type="predicted"/>
<evidence type="ECO:0000313" key="2">
    <source>
        <dbReference type="Proteomes" id="UP001049176"/>
    </source>
</evidence>
<name>A0A9P7V229_9AGAR</name>
<dbReference type="GeneID" id="66069793"/>
<organism evidence="1 2">
    <name type="scientific">Marasmius oreades</name>
    <name type="common">fairy-ring Marasmius</name>
    <dbReference type="NCBI Taxonomy" id="181124"/>
    <lineage>
        <taxon>Eukaryota</taxon>
        <taxon>Fungi</taxon>
        <taxon>Dikarya</taxon>
        <taxon>Basidiomycota</taxon>
        <taxon>Agaricomycotina</taxon>
        <taxon>Agaricomycetes</taxon>
        <taxon>Agaricomycetidae</taxon>
        <taxon>Agaricales</taxon>
        <taxon>Marasmiineae</taxon>
        <taxon>Marasmiaceae</taxon>
        <taxon>Marasmius</taxon>
    </lineage>
</organism>
<reference evidence="1" key="1">
    <citation type="journal article" date="2021" name="Genome Biol. Evol.">
        <title>The assembled and annotated genome of the fairy-ring fungus Marasmius oreades.</title>
        <authorList>
            <person name="Hiltunen M."/>
            <person name="Ament-Velasquez S.L."/>
            <person name="Johannesson H."/>
        </authorList>
    </citation>
    <scope>NUCLEOTIDE SEQUENCE</scope>
    <source>
        <strain evidence="1">03SP1</strain>
    </source>
</reference>
<gene>
    <name evidence="1" type="ORF">E1B28_000717</name>
</gene>
<dbReference type="AlphaFoldDB" id="A0A9P7V229"/>
<sequence length="103" mass="11626">MWPSISSLIPSLNMRVAPYRFPATLPLFHHESRFIHSVHVKVCYTNDDLGCQALAFSIGSNLIRWSRHSLQPRPLVPPKLCWSHVSCSIFKLDGPAQQAIICS</sequence>
<evidence type="ECO:0000313" key="1">
    <source>
        <dbReference type="EMBL" id="KAG7098812.1"/>
    </source>
</evidence>
<accession>A0A9P7V229</accession>